<sequence length="168" mass="19138">MTAKISYPGLKCILEFLEVSPRLYEPFDVNHPVIDSAQNAILRLIGHQDKLNGTEKLQRGKLHIENTGFEKVDVVGIIRNWMENGRKIGTEYLLSGDVVCIYNTFLGIEREFGDFTKKLEEVNERILDSLPQFSIPMSSTANILVYGTEKLVPRIVYRLVLRVVAVEE</sequence>
<evidence type="ECO:0000313" key="2">
    <source>
        <dbReference type="Proteomes" id="UP000483820"/>
    </source>
</evidence>
<dbReference type="InterPro" id="IPR021942">
    <property type="entry name" value="DUF3557"/>
</dbReference>
<dbReference type="PANTHER" id="PTHR31379:SF1">
    <property type="entry name" value="F-BOX C PROTEIN-RELATED"/>
    <property type="match status" value="1"/>
</dbReference>
<dbReference type="RefSeq" id="XP_053578715.1">
    <property type="nucleotide sequence ID" value="XM_053735149.1"/>
</dbReference>
<dbReference type="EMBL" id="WUAV01000006">
    <property type="protein sequence ID" value="KAF1746501.1"/>
    <property type="molecule type" value="Genomic_DNA"/>
</dbReference>
<organism evidence="1 2">
    <name type="scientific">Caenorhabditis remanei</name>
    <name type="common">Caenorhabditis vulgaris</name>
    <dbReference type="NCBI Taxonomy" id="31234"/>
    <lineage>
        <taxon>Eukaryota</taxon>
        <taxon>Metazoa</taxon>
        <taxon>Ecdysozoa</taxon>
        <taxon>Nematoda</taxon>
        <taxon>Chromadorea</taxon>
        <taxon>Rhabditida</taxon>
        <taxon>Rhabditina</taxon>
        <taxon>Rhabditomorpha</taxon>
        <taxon>Rhabditoidea</taxon>
        <taxon>Rhabditidae</taxon>
        <taxon>Peloderinae</taxon>
        <taxon>Caenorhabditis</taxon>
    </lineage>
</organism>
<dbReference type="PANTHER" id="PTHR31379">
    <property type="entry name" value="F-BOX C PROTEIN-RELATED-RELATED"/>
    <property type="match status" value="1"/>
</dbReference>
<evidence type="ECO:0008006" key="3">
    <source>
        <dbReference type="Google" id="ProtNLM"/>
    </source>
</evidence>
<dbReference type="Pfam" id="PF12078">
    <property type="entry name" value="DUF3557"/>
    <property type="match status" value="1"/>
</dbReference>
<comment type="caution">
    <text evidence="1">The sequence shown here is derived from an EMBL/GenBank/DDBJ whole genome shotgun (WGS) entry which is preliminary data.</text>
</comment>
<gene>
    <name evidence="1" type="ORF">GCK72_022957</name>
</gene>
<proteinExistence type="predicted"/>
<dbReference type="Proteomes" id="UP000483820">
    <property type="component" value="Chromosome X"/>
</dbReference>
<name>A0A6A5FVQ5_CAERE</name>
<dbReference type="KEGG" id="crq:GCK72_022957"/>
<dbReference type="GeneID" id="9807546"/>
<evidence type="ECO:0000313" key="1">
    <source>
        <dbReference type="EMBL" id="KAF1746501.1"/>
    </source>
</evidence>
<protein>
    <recommendedName>
        <fullName evidence="3">F-box associated domain-containing protein</fullName>
    </recommendedName>
</protein>
<reference evidence="1 2" key="1">
    <citation type="submission" date="2019-12" db="EMBL/GenBank/DDBJ databases">
        <title>Chromosome-level assembly of the Caenorhabditis remanei genome.</title>
        <authorList>
            <person name="Teterina A.A."/>
            <person name="Willis J.H."/>
            <person name="Phillips P.C."/>
        </authorList>
    </citation>
    <scope>NUCLEOTIDE SEQUENCE [LARGE SCALE GENOMIC DNA]</scope>
    <source>
        <strain evidence="1 2">PX506</strain>
        <tissue evidence="1">Whole organism</tissue>
    </source>
</reference>
<accession>A0A6A5FVQ5</accession>
<dbReference type="AlphaFoldDB" id="A0A6A5FVQ5"/>
<dbReference type="CTD" id="9807546"/>